<feature type="transmembrane region" description="Helical" evidence="6">
    <location>
        <begin position="51"/>
        <end position="68"/>
    </location>
</feature>
<dbReference type="InterPro" id="IPR052952">
    <property type="entry name" value="MFS-Transporter"/>
</dbReference>
<feature type="transmembrane region" description="Helical" evidence="6">
    <location>
        <begin position="383"/>
        <end position="402"/>
    </location>
</feature>
<evidence type="ECO:0000259" key="7">
    <source>
        <dbReference type="PROSITE" id="PS50850"/>
    </source>
</evidence>
<feature type="transmembrane region" description="Helical" evidence="6">
    <location>
        <begin position="140"/>
        <end position="161"/>
    </location>
</feature>
<evidence type="ECO:0000256" key="5">
    <source>
        <dbReference type="ARBA" id="ARBA00023136"/>
    </source>
</evidence>
<keyword evidence="5 6" id="KW-0472">Membrane</keyword>
<feature type="transmembrane region" description="Helical" evidence="6">
    <location>
        <begin position="348"/>
        <end position="371"/>
    </location>
</feature>
<dbReference type="EMBL" id="NIQC01000001">
    <property type="protein sequence ID" value="OWZ85009.1"/>
    <property type="molecule type" value="Genomic_DNA"/>
</dbReference>
<dbReference type="InterPro" id="IPR011701">
    <property type="entry name" value="MFS"/>
</dbReference>
<feature type="transmembrane region" description="Helical" evidence="6">
    <location>
        <begin position="219"/>
        <end position="243"/>
    </location>
</feature>
<evidence type="ECO:0000256" key="1">
    <source>
        <dbReference type="ARBA" id="ARBA00004651"/>
    </source>
</evidence>
<dbReference type="AlphaFoldDB" id="A0A226C3G1"/>
<evidence type="ECO:0000313" key="9">
    <source>
        <dbReference type="Proteomes" id="UP000214588"/>
    </source>
</evidence>
<comment type="subcellular location">
    <subcellularLocation>
        <location evidence="1">Cell membrane</location>
        <topology evidence="1">Multi-pass membrane protein</topology>
    </subcellularLocation>
</comment>
<feature type="transmembrane region" description="Helical" evidence="6">
    <location>
        <begin position="104"/>
        <end position="128"/>
    </location>
</feature>
<dbReference type="GO" id="GO:0022857">
    <property type="term" value="F:transmembrane transporter activity"/>
    <property type="evidence" value="ECO:0007669"/>
    <property type="project" value="InterPro"/>
</dbReference>
<dbReference type="Proteomes" id="UP000214588">
    <property type="component" value="Unassembled WGS sequence"/>
</dbReference>
<sequence>MKKNQPTPQSINWAVLLIMASAYMAVVLNMQGIQSIMPHIRDEFLISRAQAGLYATFYFASATLVAIYSGRIVDFLGSKAGLIIGVGSVGGLIIFQSLSPSFIIILTLAFFAGFGFSIVTPAASKGVLNIVPKEKRAFSLGITQSGAGIGGILGALLLPFLAELLGWRTGLLISGTFALFMCIFLFRFYQVSESENNSNGKEKSSTLKEDLNYLLNQKYLIWICVMGSVFGMSISSVTAHLPIFLDEDIGFSTFIAGVGLAIFQIGGVIAHPGWGWFSDSVLKGERRVGLIIIGILVSLITLLMGGVITPFDVHPVIVMVVAFCLGLTILGLPSLYLSAIGETVEDEYVGTATGIALTFVRIANVIFPPVFGLLADITGDYSISWIILGIIILLITLCFYWFTREFASYKVNPNYRAM</sequence>
<reference evidence="8 9" key="1">
    <citation type="submission" date="2017-06" db="EMBL/GenBank/DDBJ databases">
        <title>Draft Genome Sequence of Natranaerobius trueperi halophilic, alkalithermophilic bacteria from soda lakes.</title>
        <authorList>
            <person name="Zhao B."/>
        </authorList>
    </citation>
    <scope>NUCLEOTIDE SEQUENCE [LARGE SCALE GENOMIC DNA]</scope>
    <source>
        <strain evidence="8 9">DSM 18760</strain>
    </source>
</reference>
<feature type="transmembrane region" description="Helical" evidence="6">
    <location>
        <begin position="167"/>
        <end position="189"/>
    </location>
</feature>
<dbReference type="GO" id="GO:0005886">
    <property type="term" value="C:plasma membrane"/>
    <property type="evidence" value="ECO:0007669"/>
    <property type="project" value="UniProtKB-SubCell"/>
</dbReference>
<dbReference type="Gene3D" id="1.20.1250.20">
    <property type="entry name" value="MFS general substrate transporter like domains"/>
    <property type="match status" value="2"/>
</dbReference>
<feature type="transmembrane region" description="Helical" evidence="6">
    <location>
        <begin position="12"/>
        <end position="31"/>
    </location>
</feature>
<organism evidence="8 9">
    <name type="scientific">Natranaerobius trueperi</name>
    <dbReference type="NCBI Taxonomy" id="759412"/>
    <lineage>
        <taxon>Bacteria</taxon>
        <taxon>Bacillati</taxon>
        <taxon>Bacillota</taxon>
        <taxon>Clostridia</taxon>
        <taxon>Natranaerobiales</taxon>
        <taxon>Natranaerobiaceae</taxon>
        <taxon>Natranaerobius</taxon>
    </lineage>
</organism>
<dbReference type="PROSITE" id="PS50850">
    <property type="entry name" value="MFS"/>
    <property type="match status" value="1"/>
</dbReference>
<evidence type="ECO:0000256" key="2">
    <source>
        <dbReference type="ARBA" id="ARBA00022448"/>
    </source>
</evidence>
<comment type="caution">
    <text evidence="8">The sequence shown here is derived from an EMBL/GenBank/DDBJ whole genome shotgun (WGS) entry which is preliminary data.</text>
</comment>
<dbReference type="PANTHER" id="PTHR23527:SF1">
    <property type="entry name" value="BLL3282 PROTEIN"/>
    <property type="match status" value="1"/>
</dbReference>
<dbReference type="PANTHER" id="PTHR23527">
    <property type="entry name" value="BLL3282 PROTEIN"/>
    <property type="match status" value="1"/>
</dbReference>
<protein>
    <recommendedName>
        <fullName evidence="7">Major facilitator superfamily (MFS) profile domain-containing protein</fullName>
    </recommendedName>
</protein>
<dbReference type="RefSeq" id="WP_089022432.1">
    <property type="nucleotide sequence ID" value="NZ_NIQC01000001.1"/>
</dbReference>
<name>A0A226C3G1_9FIRM</name>
<feature type="transmembrane region" description="Helical" evidence="6">
    <location>
        <begin position="288"/>
        <end position="308"/>
    </location>
</feature>
<feature type="transmembrane region" description="Helical" evidence="6">
    <location>
        <begin position="80"/>
        <end position="98"/>
    </location>
</feature>
<dbReference type="OrthoDB" id="9766638at2"/>
<dbReference type="InterPro" id="IPR036259">
    <property type="entry name" value="MFS_trans_sf"/>
</dbReference>
<feature type="domain" description="Major facilitator superfamily (MFS) profile" evidence="7">
    <location>
        <begin position="15"/>
        <end position="407"/>
    </location>
</feature>
<proteinExistence type="predicted"/>
<evidence type="ECO:0000256" key="4">
    <source>
        <dbReference type="ARBA" id="ARBA00022989"/>
    </source>
</evidence>
<keyword evidence="3 6" id="KW-0812">Transmembrane</keyword>
<feature type="transmembrane region" description="Helical" evidence="6">
    <location>
        <begin position="314"/>
        <end position="336"/>
    </location>
</feature>
<evidence type="ECO:0000256" key="3">
    <source>
        <dbReference type="ARBA" id="ARBA00022692"/>
    </source>
</evidence>
<dbReference type="SUPFAM" id="SSF103473">
    <property type="entry name" value="MFS general substrate transporter"/>
    <property type="match status" value="1"/>
</dbReference>
<feature type="transmembrane region" description="Helical" evidence="6">
    <location>
        <begin position="249"/>
        <end position="276"/>
    </location>
</feature>
<dbReference type="InterPro" id="IPR020846">
    <property type="entry name" value="MFS_dom"/>
</dbReference>
<keyword evidence="9" id="KW-1185">Reference proteome</keyword>
<keyword evidence="2" id="KW-0813">Transport</keyword>
<evidence type="ECO:0000313" key="8">
    <source>
        <dbReference type="EMBL" id="OWZ85009.1"/>
    </source>
</evidence>
<gene>
    <name evidence="8" type="ORF">CDO51_01010</name>
</gene>
<accession>A0A226C3G1</accession>
<keyword evidence="4 6" id="KW-1133">Transmembrane helix</keyword>
<dbReference type="Pfam" id="PF07690">
    <property type="entry name" value="MFS_1"/>
    <property type="match status" value="1"/>
</dbReference>
<evidence type="ECO:0000256" key="6">
    <source>
        <dbReference type="SAM" id="Phobius"/>
    </source>
</evidence>